<proteinExistence type="predicted"/>
<reference evidence="1 2" key="1">
    <citation type="submission" date="2023-07" db="EMBL/GenBank/DDBJ databases">
        <title>Sequencing the genomes of 1000 actinobacteria strains.</title>
        <authorList>
            <person name="Klenk H.-P."/>
        </authorList>
    </citation>
    <scope>NUCLEOTIDE SEQUENCE [LARGE SCALE GENOMIC DNA]</scope>
    <source>
        <strain evidence="1 2">DSM 44709</strain>
    </source>
</reference>
<sequence>MKTSDGRISQTAVSRLGDTAFRPGRVRRPARYLRLGHDPVQPGALRVDHGLDVVAVDQDLLERVLEDLGDLAVAGAEPDRRQ</sequence>
<accession>A0AAE3W8J9</accession>
<dbReference type="RefSeq" id="WP_307246503.1">
    <property type="nucleotide sequence ID" value="NZ_JAUSUZ010000001.1"/>
</dbReference>
<comment type="caution">
    <text evidence="1">The sequence shown here is derived from an EMBL/GenBank/DDBJ whole genome shotgun (WGS) entry which is preliminary data.</text>
</comment>
<dbReference type="EMBL" id="JAUSUZ010000001">
    <property type="protein sequence ID" value="MDQ0370492.1"/>
    <property type="molecule type" value="Genomic_DNA"/>
</dbReference>
<evidence type="ECO:0000313" key="1">
    <source>
        <dbReference type="EMBL" id="MDQ0370492.1"/>
    </source>
</evidence>
<keyword evidence="2" id="KW-1185">Reference proteome</keyword>
<protein>
    <submittedName>
        <fullName evidence="1">Uncharacterized protein</fullName>
    </submittedName>
</protein>
<dbReference type="AlphaFoldDB" id="A0AAE3W8J9"/>
<gene>
    <name evidence="1" type="ORF">J2S42_007161</name>
</gene>
<name>A0AAE3W8J9_9ACTN</name>
<dbReference type="Proteomes" id="UP001240236">
    <property type="component" value="Unassembled WGS sequence"/>
</dbReference>
<evidence type="ECO:0000313" key="2">
    <source>
        <dbReference type="Proteomes" id="UP001240236"/>
    </source>
</evidence>
<organism evidence="1 2">
    <name type="scientific">Catenuloplanes indicus</name>
    <dbReference type="NCBI Taxonomy" id="137267"/>
    <lineage>
        <taxon>Bacteria</taxon>
        <taxon>Bacillati</taxon>
        <taxon>Actinomycetota</taxon>
        <taxon>Actinomycetes</taxon>
        <taxon>Micromonosporales</taxon>
        <taxon>Micromonosporaceae</taxon>
        <taxon>Catenuloplanes</taxon>
    </lineage>
</organism>